<proteinExistence type="predicted"/>
<keyword evidence="1" id="KW-1133">Transmembrane helix</keyword>
<keyword evidence="1" id="KW-0472">Membrane</keyword>
<keyword evidence="1" id="KW-0812">Transmembrane</keyword>
<dbReference type="EMBL" id="OZ022408">
    <property type="protein sequence ID" value="CAK9439609.1"/>
    <property type="molecule type" value="Genomic_DNA"/>
</dbReference>
<reference evidence="2 3" key="1">
    <citation type="submission" date="2024-03" db="EMBL/GenBank/DDBJ databases">
        <authorList>
            <person name="Brejova B."/>
        </authorList>
    </citation>
    <scope>NUCLEOTIDE SEQUENCE [LARGE SCALE GENOMIC DNA]</scope>
    <source>
        <strain evidence="2 3">CBS 14171</strain>
    </source>
</reference>
<dbReference type="RefSeq" id="XP_066830647.1">
    <property type="nucleotide sequence ID" value="XM_066973849.1"/>
</dbReference>
<dbReference type="GeneID" id="92208905"/>
<gene>
    <name evidence="2" type="ORF">LODBEIA_P37090</name>
</gene>
<dbReference type="Proteomes" id="UP001497383">
    <property type="component" value="Chromosome 4"/>
</dbReference>
<accession>A0ABP0ZQL5</accession>
<keyword evidence="3" id="KW-1185">Reference proteome</keyword>
<organism evidence="2 3">
    <name type="scientific">Lodderomyces beijingensis</name>
    <dbReference type="NCBI Taxonomy" id="1775926"/>
    <lineage>
        <taxon>Eukaryota</taxon>
        <taxon>Fungi</taxon>
        <taxon>Dikarya</taxon>
        <taxon>Ascomycota</taxon>
        <taxon>Saccharomycotina</taxon>
        <taxon>Pichiomycetes</taxon>
        <taxon>Debaryomycetaceae</taxon>
        <taxon>Candida/Lodderomyces clade</taxon>
        <taxon>Lodderomyces</taxon>
    </lineage>
</organism>
<feature type="transmembrane region" description="Helical" evidence="1">
    <location>
        <begin position="49"/>
        <end position="69"/>
    </location>
</feature>
<evidence type="ECO:0000256" key="1">
    <source>
        <dbReference type="SAM" id="Phobius"/>
    </source>
</evidence>
<name>A0ABP0ZQL5_9ASCO</name>
<protein>
    <submittedName>
        <fullName evidence="2">Uncharacterized protein</fullName>
    </submittedName>
</protein>
<sequence length="109" mass="12254">MFSRVSKRVLSKRFQHSTAAHAAPKETHPFANRYNFNLDPPPVHEYWNIYNSSILFAFVPVFLGVAYLAKDIGVNLESQAGLLQYANGDNSPLKSIKFGEPQEIKQASD</sequence>
<evidence type="ECO:0000313" key="2">
    <source>
        <dbReference type="EMBL" id="CAK9439609.1"/>
    </source>
</evidence>
<evidence type="ECO:0000313" key="3">
    <source>
        <dbReference type="Proteomes" id="UP001497383"/>
    </source>
</evidence>